<organism evidence="1 2">
    <name type="scientific">Paeniglutamicibacter antarcticus</name>
    <dbReference type="NCBI Taxonomy" id="494023"/>
    <lineage>
        <taxon>Bacteria</taxon>
        <taxon>Bacillati</taxon>
        <taxon>Actinomycetota</taxon>
        <taxon>Actinomycetes</taxon>
        <taxon>Micrococcales</taxon>
        <taxon>Micrococcaceae</taxon>
        <taxon>Paeniglutamicibacter</taxon>
    </lineage>
</organism>
<accession>A0ABP9THI5</accession>
<gene>
    <name evidence="1" type="ORF">GCM10025778_07500</name>
</gene>
<evidence type="ECO:0000313" key="2">
    <source>
        <dbReference type="Proteomes" id="UP001501257"/>
    </source>
</evidence>
<evidence type="ECO:0000313" key="1">
    <source>
        <dbReference type="EMBL" id="GAA5226219.1"/>
    </source>
</evidence>
<dbReference type="EMBL" id="BAABLK010000015">
    <property type="protein sequence ID" value="GAA5226219.1"/>
    <property type="molecule type" value="Genomic_DNA"/>
</dbReference>
<comment type="caution">
    <text evidence="1">The sequence shown here is derived from an EMBL/GenBank/DDBJ whole genome shotgun (WGS) entry which is preliminary data.</text>
</comment>
<protein>
    <submittedName>
        <fullName evidence="1">Uncharacterized protein</fullName>
    </submittedName>
</protein>
<name>A0ABP9THI5_9MICC</name>
<sequence length="94" mass="10169">MLTPNPLRDPVGQIKDIGIVRTYERGSPVRSSGWIETLGRSRWLCCHRVPAVRFNGRRGRGVRADAALGHRGRGLGGVPLQCQGKHGNGNADDG</sequence>
<proteinExistence type="predicted"/>
<dbReference type="Proteomes" id="UP001501257">
    <property type="component" value="Unassembled WGS sequence"/>
</dbReference>
<reference evidence="2" key="1">
    <citation type="journal article" date="2019" name="Int. J. Syst. Evol. Microbiol.">
        <title>The Global Catalogue of Microorganisms (GCM) 10K type strain sequencing project: providing services to taxonomists for standard genome sequencing and annotation.</title>
        <authorList>
            <consortium name="The Broad Institute Genomics Platform"/>
            <consortium name="The Broad Institute Genome Sequencing Center for Infectious Disease"/>
            <person name="Wu L."/>
            <person name="Ma J."/>
        </authorList>
    </citation>
    <scope>NUCLEOTIDE SEQUENCE [LARGE SCALE GENOMIC DNA]</scope>
    <source>
        <strain evidence="2">JCM 18952</strain>
    </source>
</reference>
<keyword evidence="2" id="KW-1185">Reference proteome</keyword>